<feature type="domain" description="Response regulatory" evidence="15">
    <location>
        <begin position="475"/>
        <end position="596"/>
    </location>
</feature>
<evidence type="ECO:0000256" key="9">
    <source>
        <dbReference type="ARBA" id="ARBA00022840"/>
    </source>
</evidence>
<dbReference type="InterPro" id="IPR001789">
    <property type="entry name" value="Sig_transdc_resp-reg_receiver"/>
</dbReference>
<dbReference type="InterPro" id="IPR003594">
    <property type="entry name" value="HATPase_dom"/>
</dbReference>
<dbReference type="Gene3D" id="1.10.287.130">
    <property type="match status" value="1"/>
</dbReference>
<dbReference type="Pfam" id="PF02518">
    <property type="entry name" value="HATPase_c"/>
    <property type="match status" value="1"/>
</dbReference>
<keyword evidence="6" id="KW-0812">Transmembrane</keyword>
<keyword evidence="7" id="KW-0547">Nucleotide-binding</keyword>
<dbReference type="CDD" id="cd17546">
    <property type="entry name" value="REC_hyHK_CKI1_RcsC-like"/>
    <property type="match status" value="1"/>
</dbReference>
<feature type="modified residue" description="4-aspartylphosphate" evidence="13">
    <location>
        <position position="526"/>
    </location>
</feature>
<evidence type="ECO:0000256" key="11">
    <source>
        <dbReference type="ARBA" id="ARBA00023012"/>
    </source>
</evidence>
<dbReference type="PROSITE" id="PS50109">
    <property type="entry name" value="HIS_KIN"/>
    <property type="match status" value="1"/>
</dbReference>
<dbReference type="Pfam" id="PF08448">
    <property type="entry name" value="PAS_4"/>
    <property type="match status" value="1"/>
</dbReference>
<dbReference type="GO" id="GO:0000155">
    <property type="term" value="F:phosphorelay sensor kinase activity"/>
    <property type="evidence" value="ECO:0007669"/>
    <property type="project" value="InterPro"/>
</dbReference>
<dbReference type="GO" id="GO:0005524">
    <property type="term" value="F:ATP binding"/>
    <property type="evidence" value="ECO:0007669"/>
    <property type="project" value="UniProtKB-KW"/>
</dbReference>
<dbReference type="EMBL" id="CDSF01000102">
    <property type="protein sequence ID" value="CEP00812.1"/>
    <property type="molecule type" value="Genomic_DNA"/>
</dbReference>
<dbReference type="AlphaFoldDB" id="A0A0G4IZX8"/>
<dbReference type="EC" id="2.7.13.3" evidence="3"/>
<dbReference type="Gene3D" id="3.40.50.2300">
    <property type="match status" value="1"/>
</dbReference>
<protein>
    <recommendedName>
        <fullName evidence="3">histidine kinase</fullName>
        <ecNumber evidence="3">2.7.13.3</ecNumber>
    </recommendedName>
</protein>
<dbReference type="FunFam" id="1.10.287.130:FF:000004">
    <property type="entry name" value="Ethylene receptor 1"/>
    <property type="match status" value="1"/>
</dbReference>
<dbReference type="SUPFAM" id="SSF55785">
    <property type="entry name" value="PYP-like sensor domain (PAS domain)"/>
    <property type="match status" value="1"/>
</dbReference>
<dbReference type="InterPro" id="IPR003661">
    <property type="entry name" value="HisK_dim/P_dom"/>
</dbReference>
<organism evidence="16 17">
    <name type="scientific">Plasmodiophora brassicae</name>
    <name type="common">Clubroot disease agent</name>
    <dbReference type="NCBI Taxonomy" id="37360"/>
    <lineage>
        <taxon>Eukaryota</taxon>
        <taxon>Sar</taxon>
        <taxon>Rhizaria</taxon>
        <taxon>Endomyxa</taxon>
        <taxon>Phytomyxea</taxon>
        <taxon>Plasmodiophorida</taxon>
        <taxon>Plasmodiophoridae</taxon>
        <taxon>Plasmodiophora</taxon>
    </lineage>
</organism>
<dbReference type="Pfam" id="PF00512">
    <property type="entry name" value="HisKA"/>
    <property type="match status" value="1"/>
</dbReference>
<dbReference type="PRINTS" id="PR00344">
    <property type="entry name" value="BCTRLSENSOR"/>
</dbReference>
<dbReference type="Pfam" id="PF00072">
    <property type="entry name" value="Response_reg"/>
    <property type="match status" value="1"/>
</dbReference>
<dbReference type="SMART" id="SM00387">
    <property type="entry name" value="HATPase_c"/>
    <property type="match status" value="1"/>
</dbReference>
<keyword evidence="9" id="KW-0067">ATP-binding</keyword>
<evidence type="ECO:0000256" key="12">
    <source>
        <dbReference type="ARBA" id="ARBA00023136"/>
    </source>
</evidence>
<evidence type="ECO:0000313" key="17">
    <source>
        <dbReference type="Proteomes" id="UP000039324"/>
    </source>
</evidence>
<evidence type="ECO:0000256" key="7">
    <source>
        <dbReference type="ARBA" id="ARBA00022741"/>
    </source>
</evidence>
<gene>
    <name evidence="16" type="ORF">PBRA_008125</name>
</gene>
<dbReference type="SUPFAM" id="SSF47384">
    <property type="entry name" value="Homodimeric domain of signal transducing histidine kinase"/>
    <property type="match status" value="1"/>
</dbReference>
<dbReference type="CDD" id="cd00082">
    <property type="entry name" value="HisKA"/>
    <property type="match status" value="1"/>
</dbReference>
<comment type="catalytic activity">
    <reaction evidence="1">
        <text>ATP + protein L-histidine = ADP + protein N-phospho-L-histidine.</text>
        <dbReference type="EC" id="2.7.13.3"/>
    </reaction>
</comment>
<dbReference type="OrthoDB" id="10266508at2759"/>
<dbReference type="SUPFAM" id="SSF55874">
    <property type="entry name" value="ATPase domain of HSP90 chaperone/DNA topoisomerase II/histidine kinase"/>
    <property type="match status" value="1"/>
</dbReference>
<proteinExistence type="predicted"/>
<dbReference type="InterPro" id="IPR013656">
    <property type="entry name" value="PAS_4"/>
</dbReference>
<keyword evidence="11" id="KW-0902">Two-component regulatory system</keyword>
<dbReference type="OMA" id="WVDTIKA"/>
<evidence type="ECO:0000313" key="16">
    <source>
        <dbReference type="EMBL" id="CEP00812.1"/>
    </source>
</evidence>
<dbReference type="Gene3D" id="3.30.565.10">
    <property type="entry name" value="Histidine kinase-like ATPase, C-terminal domain"/>
    <property type="match status" value="1"/>
</dbReference>
<dbReference type="STRING" id="37360.A0A0G4IZX8"/>
<reference evidence="16 17" key="1">
    <citation type="submission" date="2015-02" db="EMBL/GenBank/DDBJ databases">
        <authorList>
            <person name="Chooi Y.-H."/>
        </authorList>
    </citation>
    <scope>NUCLEOTIDE SEQUENCE [LARGE SCALE GENOMIC DNA]</scope>
    <source>
        <strain evidence="16">E3</strain>
    </source>
</reference>
<evidence type="ECO:0000256" key="2">
    <source>
        <dbReference type="ARBA" id="ARBA00004370"/>
    </source>
</evidence>
<dbReference type="SUPFAM" id="SSF52172">
    <property type="entry name" value="CheY-like"/>
    <property type="match status" value="1"/>
</dbReference>
<dbReference type="CDD" id="cd16922">
    <property type="entry name" value="HATPase_EvgS-ArcB-TorS-like"/>
    <property type="match status" value="1"/>
</dbReference>
<dbReference type="GO" id="GO:0016020">
    <property type="term" value="C:membrane"/>
    <property type="evidence" value="ECO:0007669"/>
    <property type="project" value="UniProtKB-SubCell"/>
</dbReference>
<name>A0A0G4IZX8_PLABS</name>
<evidence type="ECO:0000256" key="6">
    <source>
        <dbReference type="ARBA" id="ARBA00022692"/>
    </source>
</evidence>
<evidence type="ECO:0000259" key="15">
    <source>
        <dbReference type="PROSITE" id="PS50110"/>
    </source>
</evidence>
<dbReference type="PANTHER" id="PTHR45339">
    <property type="entry name" value="HYBRID SIGNAL TRANSDUCTION HISTIDINE KINASE J"/>
    <property type="match status" value="1"/>
</dbReference>
<evidence type="ECO:0000256" key="4">
    <source>
        <dbReference type="ARBA" id="ARBA00022553"/>
    </source>
</evidence>
<sequence length="596" mass="65829">MSSGPDRPRVGSADQTAPPVDYRLIFETLPALCIVLNTELRIVAATDAYLEATMTRRDDIAGRGIFDVFPENPDDPTTSGSLHNLRSSLQYVVKHRAPHVLAAHQYDVRKPGGEFETRYWSPLSCPVLDPTTGDLVYIIHRVEDVTELLLARDRGTNLEKERQRRFGAEETVRRMEWEVLQRAEQVQQQARELSEMNAQLAVARDKAIQASNVKSAFVAMVSHELRTPLTGIIGFTDLLMATPLSDDQTDLVNLIGDSARVLLSLVNDILDISKLEAGNVVLEQVPFHVADVVRNSQRLFEGQAQMKSLQLSVTIDDDVPELVRGDPYRLRQILLNLISNAIKFTDTGGVTVNVGRNDEQGRDETIVRVRFEIVDTGIGIIESHLARLCEPFSQFDSSDTRRYGGTGLGLNIVRTLVDLMGGQIGVQSVIGQGSVFWVVLPFGVVDSTSDATVTDDVLDPRWCSELGSVINTEKVILVVDDNAVIRRLVSRQLSNLGYEHVLIACDGQEALLQFDASGPVDLILMDCQMPDLDGCGATRAMRNIESRSGNPPVPIIAMTASAMHRDREMCLQAGMNDMLTKPFTVADLAAMLQKWL</sequence>
<dbReference type="PANTHER" id="PTHR45339:SF1">
    <property type="entry name" value="HYBRID SIGNAL TRANSDUCTION HISTIDINE KINASE J"/>
    <property type="match status" value="1"/>
</dbReference>
<dbReference type="InterPro" id="IPR004358">
    <property type="entry name" value="Sig_transdc_His_kin-like_C"/>
</dbReference>
<feature type="domain" description="Histidine kinase" evidence="14">
    <location>
        <begin position="220"/>
        <end position="444"/>
    </location>
</feature>
<evidence type="ECO:0000259" key="14">
    <source>
        <dbReference type="PROSITE" id="PS50109"/>
    </source>
</evidence>
<dbReference type="SMART" id="SM00448">
    <property type="entry name" value="REC"/>
    <property type="match status" value="1"/>
</dbReference>
<dbReference type="InterPro" id="IPR036097">
    <property type="entry name" value="HisK_dim/P_sf"/>
</dbReference>
<keyword evidence="10" id="KW-1133">Transmembrane helix</keyword>
<keyword evidence="4 13" id="KW-0597">Phosphoprotein</keyword>
<accession>A0A0G4IZX8</accession>
<evidence type="ECO:0000256" key="3">
    <source>
        <dbReference type="ARBA" id="ARBA00012438"/>
    </source>
</evidence>
<evidence type="ECO:0000256" key="1">
    <source>
        <dbReference type="ARBA" id="ARBA00000085"/>
    </source>
</evidence>
<dbReference type="FunFam" id="3.30.565.10:FF:000010">
    <property type="entry name" value="Sensor histidine kinase RcsC"/>
    <property type="match status" value="1"/>
</dbReference>
<dbReference type="SMART" id="SM00388">
    <property type="entry name" value="HisKA"/>
    <property type="match status" value="1"/>
</dbReference>
<dbReference type="InterPro" id="IPR035965">
    <property type="entry name" value="PAS-like_dom_sf"/>
</dbReference>
<dbReference type="InterPro" id="IPR005467">
    <property type="entry name" value="His_kinase_dom"/>
</dbReference>
<dbReference type="Gene3D" id="3.30.450.20">
    <property type="entry name" value="PAS domain"/>
    <property type="match status" value="1"/>
</dbReference>
<dbReference type="InterPro" id="IPR011006">
    <property type="entry name" value="CheY-like_superfamily"/>
</dbReference>
<dbReference type="InterPro" id="IPR036890">
    <property type="entry name" value="HATPase_C_sf"/>
</dbReference>
<keyword evidence="17" id="KW-1185">Reference proteome</keyword>
<evidence type="ECO:0000256" key="13">
    <source>
        <dbReference type="PROSITE-ProRule" id="PRU00169"/>
    </source>
</evidence>
<evidence type="ECO:0000256" key="8">
    <source>
        <dbReference type="ARBA" id="ARBA00022777"/>
    </source>
</evidence>
<keyword evidence="5" id="KW-0808">Transferase</keyword>
<dbReference type="PROSITE" id="PS50110">
    <property type="entry name" value="RESPONSE_REGULATORY"/>
    <property type="match status" value="1"/>
</dbReference>
<keyword evidence="12" id="KW-0472">Membrane</keyword>
<comment type="subcellular location">
    <subcellularLocation>
        <location evidence="2">Membrane</location>
    </subcellularLocation>
</comment>
<evidence type="ECO:0000256" key="10">
    <source>
        <dbReference type="ARBA" id="ARBA00022989"/>
    </source>
</evidence>
<dbReference type="Proteomes" id="UP000039324">
    <property type="component" value="Unassembled WGS sequence"/>
</dbReference>
<keyword evidence="8" id="KW-0418">Kinase</keyword>
<evidence type="ECO:0000256" key="5">
    <source>
        <dbReference type="ARBA" id="ARBA00022679"/>
    </source>
</evidence>